<dbReference type="PROSITE" id="PS51103">
    <property type="entry name" value="PTS_EIIC_TYPE_1"/>
    <property type="match status" value="1"/>
</dbReference>
<evidence type="ECO:0000256" key="10">
    <source>
        <dbReference type="ARBA" id="ARBA00023136"/>
    </source>
</evidence>
<dbReference type="Gene3D" id="3.30.1360.60">
    <property type="entry name" value="Glucose permease domain IIB"/>
    <property type="match status" value="1"/>
</dbReference>
<feature type="transmembrane region" description="Helical" evidence="13">
    <location>
        <begin position="389"/>
        <end position="408"/>
    </location>
</feature>
<sequence length="536" mass="57113">MRKALVNNLQLFGKSLFAPILLLPIIGLFIAFGNVFGNGNLAQYVSFLDFPLIQNTGKFISSSAVSILQNLALVFAVGIPIGLAKKDKGYAALTGLVTFVIFINAMHQILDLTHRLVPTETMKSAGQAMVLNVQVLEMGVFSGLFIGALVGVLHNKFCNTEFKGVLSIYSGHRFVAILAIPSAMILGALAAQFWPYAQTGITTVANGIRGMGVFGFLVYGFLERILVPTGLHHLVYTPFLYTELGGVAHIGSETVYGARNIYFAEMADPTVSVLSSTVNWDARGLSKMFGLMGAALAMYVTASKDKKSLAKAILLPAAVTSFLLGVTEPLEFAFLFTAPILFGIHAVLTGIGMMLLSVFHVHAIGANGIIDFLLYNLPLGTTKSNWPMFILTGLMMATIYFLVFRFLILKMNLKTPGREDDAETAAAPSPVKAPASGAAGKLPVPSLIAAGNQSAPAPTLGATIIAALGGSDNIENIDNCYTRLRLILKDPDAVNEGVLKETGSKGIIKSGNNVQVVYGLHVKTVRDQVDQQLGGI</sequence>
<keyword evidence="8" id="KW-0418">Kinase</keyword>
<dbReference type="PANTHER" id="PTHR30009">
    <property type="entry name" value="CYTOCHROME C-TYPE SYNTHESIS PROTEIN AND PTS TRANSMEMBRANE COMPONENT"/>
    <property type="match status" value="1"/>
</dbReference>
<feature type="transmembrane region" description="Helical" evidence="13">
    <location>
        <begin position="200"/>
        <end position="222"/>
    </location>
</feature>
<keyword evidence="2" id="KW-0813">Transport</keyword>
<feature type="domain" description="PTS EIIC type-1" evidence="15">
    <location>
        <begin position="3"/>
        <end position="420"/>
    </location>
</feature>
<dbReference type="GO" id="GO:0090563">
    <property type="term" value="F:protein-phosphocysteine-sugar phosphotransferase activity"/>
    <property type="evidence" value="ECO:0007669"/>
    <property type="project" value="TreeGrafter"/>
</dbReference>
<feature type="region of interest" description="Disordered" evidence="12">
    <location>
        <begin position="419"/>
        <end position="438"/>
    </location>
</feature>
<keyword evidence="5" id="KW-0808">Transferase</keyword>
<keyword evidence="6" id="KW-0598">Phosphotransferase system</keyword>
<feature type="active site" description="Phosphocysteine intermediate; for EIIB activity" evidence="11">
    <location>
        <position position="480"/>
    </location>
</feature>
<dbReference type="GO" id="GO:0005886">
    <property type="term" value="C:plasma membrane"/>
    <property type="evidence" value="ECO:0007669"/>
    <property type="project" value="UniProtKB-SubCell"/>
</dbReference>
<dbReference type="InterPro" id="IPR001996">
    <property type="entry name" value="PTS_IIB_1"/>
</dbReference>
<protein>
    <submittedName>
        <fullName evidence="16">PTS glucose transporter subunit IIBC</fullName>
    </submittedName>
</protein>
<dbReference type="InterPro" id="IPR003352">
    <property type="entry name" value="PTS_EIIC"/>
</dbReference>
<dbReference type="Pfam" id="PF00367">
    <property type="entry name" value="PTS_EIIB"/>
    <property type="match status" value="1"/>
</dbReference>
<dbReference type="InterPro" id="IPR036878">
    <property type="entry name" value="Glu_permease_IIB"/>
</dbReference>
<feature type="compositionally biased region" description="Low complexity" evidence="12">
    <location>
        <begin position="425"/>
        <end position="438"/>
    </location>
</feature>
<dbReference type="PANTHER" id="PTHR30009:SF24">
    <property type="entry name" value="PTS SYSTEM, IIBC COMPONENT"/>
    <property type="match status" value="1"/>
</dbReference>
<keyword evidence="9 13" id="KW-1133">Transmembrane helix</keyword>
<feature type="transmembrane region" description="Helical" evidence="13">
    <location>
        <begin position="174"/>
        <end position="194"/>
    </location>
</feature>
<feature type="transmembrane region" description="Helical" evidence="13">
    <location>
        <begin position="130"/>
        <end position="153"/>
    </location>
</feature>
<keyword evidence="17" id="KW-1185">Reference proteome</keyword>
<reference evidence="16 17" key="1">
    <citation type="submission" date="2018-11" db="EMBL/GenBank/DDBJ databases">
        <title>Genome sequence of strain 7197.</title>
        <authorList>
            <person name="Gao J."/>
            <person name="Sun J."/>
        </authorList>
    </citation>
    <scope>NUCLEOTIDE SEQUENCE [LARGE SCALE GENOMIC DNA]</scope>
    <source>
        <strain evidence="16 17">7197</strain>
    </source>
</reference>
<feature type="transmembrane region" description="Helical" evidence="13">
    <location>
        <begin position="20"/>
        <end position="39"/>
    </location>
</feature>
<dbReference type="InterPro" id="IPR013013">
    <property type="entry name" value="PTS_EIIC_1"/>
</dbReference>
<feature type="domain" description="PTS EIIB type-1" evidence="14">
    <location>
        <begin position="458"/>
        <end position="536"/>
    </location>
</feature>
<keyword evidence="10 13" id="KW-0472">Membrane</keyword>
<dbReference type="GO" id="GO:0008982">
    <property type="term" value="F:protein-N(PI)-phosphohistidine-sugar phosphotransferase activity"/>
    <property type="evidence" value="ECO:0007669"/>
    <property type="project" value="InterPro"/>
</dbReference>
<evidence type="ECO:0000256" key="4">
    <source>
        <dbReference type="ARBA" id="ARBA00022597"/>
    </source>
</evidence>
<feature type="transmembrane region" description="Helical" evidence="13">
    <location>
        <begin position="59"/>
        <end position="83"/>
    </location>
</feature>
<evidence type="ECO:0000256" key="8">
    <source>
        <dbReference type="ARBA" id="ARBA00022777"/>
    </source>
</evidence>
<evidence type="ECO:0000256" key="13">
    <source>
        <dbReference type="SAM" id="Phobius"/>
    </source>
</evidence>
<evidence type="ECO:0000256" key="9">
    <source>
        <dbReference type="ARBA" id="ARBA00022989"/>
    </source>
</evidence>
<dbReference type="Pfam" id="PF02378">
    <property type="entry name" value="PTS_EIIC"/>
    <property type="match status" value="1"/>
</dbReference>
<dbReference type="OrthoDB" id="9764327at2"/>
<keyword evidence="7 13" id="KW-0812">Transmembrane</keyword>
<evidence type="ECO:0000256" key="1">
    <source>
        <dbReference type="ARBA" id="ARBA00004651"/>
    </source>
</evidence>
<evidence type="ECO:0000259" key="15">
    <source>
        <dbReference type="PROSITE" id="PS51103"/>
    </source>
</evidence>
<dbReference type="EMBL" id="RQPI01000015">
    <property type="protein sequence ID" value="RQW09157.1"/>
    <property type="molecule type" value="Genomic_DNA"/>
</dbReference>
<accession>A0A3N9P0Y8</accession>
<dbReference type="Proteomes" id="UP000282529">
    <property type="component" value="Unassembled WGS sequence"/>
</dbReference>
<evidence type="ECO:0000256" key="5">
    <source>
        <dbReference type="ARBA" id="ARBA00022679"/>
    </source>
</evidence>
<dbReference type="PROSITE" id="PS51098">
    <property type="entry name" value="PTS_EIIB_TYPE_1"/>
    <property type="match status" value="1"/>
</dbReference>
<dbReference type="InterPro" id="IPR018113">
    <property type="entry name" value="PTrfase_EIIB_Cys"/>
</dbReference>
<comment type="caution">
    <text evidence="16">The sequence shown here is derived from an EMBL/GenBank/DDBJ whole genome shotgun (WGS) entry which is preliminary data.</text>
</comment>
<dbReference type="GO" id="GO:0009401">
    <property type="term" value="P:phosphoenolpyruvate-dependent sugar phosphotransferase system"/>
    <property type="evidence" value="ECO:0007669"/>
    <property type="project" value="UniProtKB-KW"/>
</dbReference>
<evidence type="ECO:0000256" key="7">
    <source>
        <dbReference type="ARBA" id="ARBA00022692"/>
    </source>
</evidence>
<name>A0A3N9P0Y8_9BACL</name>
<feature type="transmembrane region" description="Helical" evidence="13">
    <location>
        <begin position="284"/>
        <end position="302"/>
    </location>
</feature>
<dbReference type="InterPro" id="IPR050429">
    <property type="entry name" value="PTS_Glucose_EIICBA"/>
</dbReference>
<proteinExistence type="predicted"/>
<dbReference type="AlphaFoldDB" id="A0A3N9P0Y8"/>
<feature type="transmembrane region" description="Helical" evidence="13">
    <location>
        <begin position="309"/>
        <end position="326"/>
    </location>
</feature>
<feature type="transmembrane region" description="Helical" evidence="13">
    <location>
        <begin position="90"/>
        <end position="110"/>
    </location>
</feature>
<dbReference type="SUPFAM" id="SSF55604">
    <property type="entry name" value="Glucose permease domain IIB"/>
    <property type="match status" value="1"/>
</dbReference>
<evidence type="ECO:0000256" key="2">
    <source>
        <dbReference type="ARBA" id="ARBA00022448"/>
    </source>
</evidence>
<dbReference type="NCBIfam" id="TIGR00826">
    <property type="entry name" value="EIIB_glc"/>
    <property type="match status" value="1"/>
</dbReference>
<keyword evidence="4 16" id="KW-0762">Sugar transport</keyword>
<dbReference type="GO" id="GO:0016301">
    <property type="term" value="F:kinase activity"/>
    <property type="evidence" value="ECO:0007669"/>
    <property type="project" value="UniProtKB-KW"/>
</dbReference>
<evidence type="ECO:0000256" key="12">
    <source>
        <dbReference type="SAM" id="MobiDB-lite"/>
    </source>
</evidence>
<evidence type="ECO:0000313" key="17">
    <source>
        <dbReference type="Proteomes" id="UP000282529"/>
    </source>
</evidence>
<organism evidence="16 17">
    <name type="scientific">Paenibacillus rhizophilus</name>
    <dbReference type="NCBI Taxonomy" id="1850366"/>
    <lineage>
        <taxon>Bacteria</taxon>
        <taxon>Bacillati</taxon>
        <taxon>Bacillota</taxon>
        <taxon>Bacilli</taxon>
        <taxon>Bacillales</taxon>
        <taxon>Paenibacillaceae</taxon>
        <taxon>Paenibacillus</taxon>
    </lineage>
</organism>
<gene>
    <name evidence="16" type="ORF">EH198_19900</name>
</gene>
<evidence type="ECO:0000313" key="16">
    <source>
        <dbReference type="EMBL" id="RQW09157.1"/>
    </source>
</evidence>
<comment type="subcellular location">
    <subcellularLocation>
        <location evidence="1">Cell membrane</location>
        <topology evidence="1">Multi-pass membrane protein</topology>
    </subcellularLocation>
</comment>
<dbReference type="RefSeq" id="WP_124697263.1">
    <property type="nucleotide sequence ID" value="NZ_JBHUFE010000036.1"/>
</dbReference>
<dbReference type="PROSITE" id="PS01035">
    <property type="entry name" value="PTS_EIIB_TYPE_1_CYS"/>
    <property type="match status" value="1"/>
</dbReference>
<dbReference type="CDD" id="cd00212">
    <property type="entry name" value="PTS_IIB_glc"/>
    <property type="match status" value="1"/>
</dbReference>
<evidence type="ECO:0000259" key="14">
    <source>
        <dbReference type="PROSITE" id="PS51098"/>
    </source>
</evidence>
<evidence type="ECO:0000256" key="6">
    <source>
        <dbReference type="ARBA" id="ARBA00022683"/>
    </source>
</evidence>
<evidence type="ECO:0000256" key="11">
    <source>
        <dbReference type="PROSITE-ProRule" id="PRU00421"/>
    </source>
</evidence>
<keyword evidence="3" id="KW-1003">Cell membrane</keyword>
<evidence type="ECO:0000256" key="3">
    <source>
        <dbReference type="ARBA" id="ARBA00022475"/>
    </source>
</evidence>